<keyword evidence="3" id="KW-1185">Reference proteome</keyword>
<evidence type="ECO:0000256" key="1">
    <source>
        <dbReference type="SAM" id="MobiDB-lite"/>
    </source>
</evidence>
<protein>
    <submittedName>
        <fullName evidence="2">Uncharacterized protein</fullName>
    </submittedName>
</protein>
<evidence type="ECO:0000313" key="2">
    <source>
        <dbReference type="EMBL" id="KAL0954769.1"/>
    </source>
</evidence>
<name>A0ABR3JGB0_9AGAR</name>
<evidence type="ECO:0000313" key="3">
    <source>
        <dbReference type="Proteomes" id="UP001556367"/>
    </source>
</evidence>
<reference evidence="3" key="1">
    <citation type="submission" date="2024-06" db="EMBL/GenBank/DDBJ databases">
        <title>Multi-omics analyses provide insights into the biosynthesis of the anticancer antibiotic pleurotin in Hohenbuehelia grisea.</title>
        <authorList>
            <person name="Weaver J.A."/>
            <person name="Alberti F."/>
        </authorList>
    </citation>
    <scope>NUCLEOTIDE SEQUENCE [LARGE SCALE GENOMIC DNA]</scope>
    <source>
        <strain evidence="3">T-177</strain>
    </source>
</reference>
<dbReference type="EMBL" id="JASNQZ010000007">
    <property type="protein sequence ID" value="KAL0954769.1"/>
    <property type="molecule type" value="Genomic_DNA"/>
</dbReference>
<sequence length="580" mass="62716">MFSTLIKACSEALGVLVSPSGGLNHLGLAPGSFVPKAKVSSFETRASGTKSAFDLALMGIPGPRAGMWAKSYRDAVERQATLVQPGAVESVIEHPPRELEVKSMPPTSEVKMVERVVFGPDRPPISQPLVIDYFSPPFLRFLQHHKEIPRGIWTSPNTCRDLILVRQPVASGIPYNDALSISGAINHNSLDFLCNGFDIAPPFVQILQSCHLRPQMLTQPLTSEVYLPNNNNTVFAEDSINTCRALVVYQPAYRPVLVEETPLVVTALDLLLQRFMRGVFTQPRLCYIPSVLAVAMEPGQPVIEQKDPRSLVLMLAFKVISYNKGNNLQGPADEHSTGYIADGPIFSTSASFHCLPCESGQFVEQDVTLPRSVSYNDFQLCMAATEDLSSLIFSVLNIKMPGTDWFEEVESTNFAKGDEVTEQTSGGPSSGSFEPLNGENECSTPAAPEPCVMALVMGYINSTGPPLGVVVSVTPSKTSLQLEENTQQSKTDPAIAFAPPLSSMTPCVAEASSTSTTESQQDCVELEGQGAGLPLSLKEETPEPESLARRRPRFDRGGGALFRNAIGGIKKVNGSRRVSV</sequence>
<gene>
    <name evidence="2" type="ORF">HGRIS_003719</name>
</gene>
<accession>A0ABR3JGB0</accession>
<proteinExistence type="predicted"/>
<feature type="compositionally biased region" description="Polar residues" evidence="1">
    <location>
        <begin position="422"/>
        <end position="432"/>
    </location>
</feature>
<comment type="caution">
    <text evidence="2">The sequence shown here is derived from an EMBL/GenBank/DDBJ whole genome shotgun (WGS) entry which is preliminary data.</text>
</comment>
<feature type="region of interest" description="Disordered" evidence="1">
    <location>
        <begin position="418"/>
        <end position="444"/>
    </location>
</feature>
<dbReference type="Proteomes" id="UP001556367">
    <property type="component" value="Unassembled WGS sequence"/>
</dbReference>
<organism evidence="2 3">
    <name type="scientific">Hohenbuehelia grisea</name>
    <dbReference type="NCBI Taxonomy" id="104357"/>
    <lineage>
        <taxon>Eukaryota</taxon>
        <taxon>Fungi</taxon>
        <taxon>Dikarya</taxon>
        <taxon>Basidiomycota</taxon>
        <taxon>Agaricomycotina</taxon>
        <taxon>Agaricomycetes</taxon>
        <taxon>Agaricomycetidae</taxon>
        <taxon>Agaricales</taxon>
        <taxon>Pleurotineae</taxon>
        <taxon>Pleurotaceae</taxon>
        <taxon>Hohenbuehelia</taxon>
    </lineage>
</organism>
<feature type="region of interest" description="Disordered" evidence="1">
    <location>
        <begin position="530"/>
        <end position="559"/>
    </location>
</feature>